<dbReference type="EMBL" id="JAMZIH010005929">
    <property type="protein sequence ID" value="KAJ1674486.1"/>
    <property type="molecule type" value="Genomic_DNA"/>
</dbReference>
<evidence type="ECO:0000313" key="2">
    <source>
        <dbReference type="Proteomes" id="UP001145114"/>
    </source>
</evidence>
<evidence type="ECO:0000313" key="1">
    <source>
        <dbReference type="EMBL" id="KAJ1674486.1"/>
    </source>
</evidence>
<name>A0ACC1HGN0_9FUNG</name>
<proteinExistence type="predicted"/>
<gene>
    <name evidence="1" type="primary">MRF1</name>
    <name evidence="1" type="ORF">EV182_003183</name>
</gene>
<comment type="caution">
    <text evidence="1">The sequence shown here is derived from an EMBL/GenBank/DDBJ whole genome shotgun (WGS) entry which is preliminary data.</text>
</comment>
<protein>
    <submittedName>
        <fullName evidence="1">Peptide chain release factor 1, mitochondrial</fullName>
    </submittedName>
</protein>
<sequence>MLTSLSVINILPSARVSEKKARMAAREKLCRESHSQGQYLNESQIRIQVESLHNLFLVEHWLLVGLSFILFTNFMMKRPHGGERAGAHKTPRNPVEGPAKTADGEGDLLARYRSRLTPGIEAKLKDVVKRHQSLVRELNEKVTDISSKELAQLSKDISNSEIIVEHYTRLTRLRGDLAEMRALLLSTASAKKDDDIEMHKMAEEECGQLINSLEECENALIKELTPTDDADKGSAILEIRAGTGGDEASLFAGELLRMYERYSMIRRWKFSIMSIDEENDRVKEAVVEVKGKDVFGKLKFESGVHRVQRVPATESKGRVQIKISDNDLRIDVFRASGKGGQHVNTTDSAVRITHIPTGISVENQEERSQLRNKEKALSILRARLYDRERRLVDSERRKSRNKQIGTGDRSEKCRTYNFAQNRITDHRINFSIYDIEGVLGGGDALQQLIDQLRIQHDLEELASAVGDHSGNSSFE</sequence>
<dbReference type="Proteomes" id="UP001145114">
    <property type="component" value="Unassembled WGS sequence"/>
</dbReference>
<accession>A0ACC1HGN0</accession>
<keyword evidence="2" id="KW-1185">Reference proteome</keyword>
<reference evidence="1" key="1">
    <citation type="submission" date="2022-06" db="EMBL/GenBank/DDBJ databases">
        <title>Phylogenomic reconstructions and comparative analyses of Kickxellomycotina fungi.</title>
        <authorList>
            <person name="Reynolds N.K."/>
            <person name="Stajich J.E."/>
            <person name="Barry K."/>
            <person name="Grigoriev I.V."/>
            <person name="Crous P."/>
            <person name="Smith M.E."/>
        </authorList>
    </citation>
    <scope>NUCLEOTIDE SEQUENCE</scope>
    <source>
        <strain evidence="1">RSA 2271</strain>
    </source>
</reference>
<organism evidence="1 2">
    <name type="scientific">Spiromyces aspiralis</name>
    <dbReference type="NCBI Taxonomy" id="68401"/>
    <lineage>
        <taxon>Eukaryota</taxon>
        <taxon>Fungi</taxon>
        <taxon>Fungi incertae sedis</taxon>
        <taxon>Zoopagomycota</taxon>
        <taxon>Kickxellomycotina</taxon>
        <taxon>Kickxellomycetes</taxon>
        <taxon>Kickxellales</taxon>
        <taxon>Kickxellaceae</taxon>
        <taxon>Spiromyces</taxon>
    </lineage>
</organism>